<keyword evidence="2" id="KW-1185">Reference proteome</keyword>
<protein>
    <submittedName>
        <fullName evidence="1">Uncharacterized protein</fullName>
    </submittedName>
</protein>
<organism evidence="1 2">
    <name type="scientific">Daucus carota subsp. sativus</name>
    <name type="common">Carrot</name>
    <dbReference type="NCBI Taxonomy" id="79200"/>
    <lineage>
        <taxon>Eukaryota</taxon>
        <taxon>Viridiplantae</taxon>
        <taxon>Streptophyta</taxon>
        <taxon>Embryophyta</taxon>
        <taxon>Tracheophyta</taxon>
        <taxon>Spermatophyta</taxon>
        <taxon>Magnoliopsida</taxon>
        <taxon>eudicotyledons</taxon>
        <taxon>Gunneridae</taxon>
        <taxon>Pentapetalae</taxon>
        <taxon>asterids</taxon>
        <taxon>campanulids</taxon>
        <taxon>Apiales</taxon>
        <taxon>Apiaceae</taxon>
        <taxon>Apioideae</taxon>
        <taxon>Scandiceae</taxon>
        <taxon>Daucinae</taxon>
        <taxon>Daucus</taxon>
        <taxon>Daucus sect. Daucus</taxon>
    </lineage>
</organism>
<dbReference type="AlphaFoldDB" id="A0A166CMC0"/>
<evidence type="ECO:0000313" key="1">
    <source>
        <dbReference type="EMBL" id="WOG86250.1"/>
    </source>
</evidence>
<accession>A0A166CMC0</accession>
<name>A0A166CMC0_DAUCS</name>
<evidence type="ECO:0000313" key="2">
    <source>
        <dbReference type="Proteomes" id="UP000077755"/>
    </source>
</evidence>
<reference evidence="1" key="2">
    <citation type="submission" date="2022-03" db="EMBL/GenBank/DDBJ databases">
        <title>Draft title - Genomic analysis of global carrot germplasm unveils the trajectory of domestication and the origin of high carotenoid orange carrot.</title>
        <authorList>
            <person name="Iorizzo M."/>
            <person name="Ellison S."/>
            <person name="Senalik D."/>
            <person name="Macko-Podgorni A."/>
            <person name="Grzebelus D."/>
            <person name="Bostan H."/>
            <person name="Rolling W."/>
            <person name="Curaba J."/>
            <person name="Simon P."/>
        </authorList>
    </citation>
    <scope>NUCLEOTIDE SEQUENCE</scope>
    <source>
        <tissue evidence="1">Leaf</tissue>
    </source>
</reference>
<gene>
    <name evidence="1" type="ORF">DCAR_0205451</name>
</gene>
<dbReference type="EMBL" id="CP093344">
    <property type="protein sequence ID" value="WOG86250.1"/>
    <property type="molecule type" value="Genomic_DNA"/>
</dbReference>
<dbReference type="Gramene" id="KZN04089">
    <property type="protein sequence ID" value="KZN04089"/>
    <property type="gene ID" value="DCAR_004926"/>
</dbReference>
<sequence length="67" mass="7077">MDKKPVLVGLLVICLVTMGSLVTVAKANNCLKICKEVCEEGRAKGLYVGSSFDACMNACPEECPPGK</sequence>
<reference evidence="1" key="1">
    <citation type="journal article" date="2016" name="Nat. Genet.">
        <title>A high-quality carrot genome assembly provides new insights into carotenoid accumulation and asterid genome evolution.</title>
        <authorList>
            <person name="Iorizzo M."/>
            <person name="Ellison S."/>
            <person name="Senalik D."/>
            <person name="Zeng P."/>
            <person name="Satapoomin P."/>
            <person name="Huang J."/>
            <person name="Bowman M."/>
            <person name="Iovene M."/>
            <person name="Sanseverino W."/>
            <person name="Cavagnaro P."/>
            <person name="Yildiz M."/>
            <person name="Macko-Podgorni A."/>
            <person name="Moranska E."/>
            <person name="Grzebelus E."/>
            <person name="Grzebelus D."/>
            <person name="Ashrafi H."/>
            <person name="Zheng Z."/>
            <person name="Cheng S."/>
            <person name="Spooner D."/>
            <person name="Van Deynze A."/>
            <person name="Simon P."/>
        </authorList>
    </citation>
    <scope>NUCLEOTIDE SEQUENCE</scope>
    <source>
        <tissue evidence="1">Leaf</tissue>
    </source>
</reference>
<proteinExistence type="predicted"/>
<dbReference type="Proteomes" id="UP000077755">
    <property type="component" value="Chromosome 2"/>
</dbReference>